<keyword evidence="3 5" id="KW-1133">Transmembrane helix</keyword>
<dbReference type="Pfam" id="PF02656">
    <property type="entry name" value="DUF202"/>
    <property type="match status" value="1"/>
</dbReference>
<sequence length="103" mass="11291">MHADPGLQPERTSMSWTRTAVAMLVVSLILLRWAHVFGPWVIALIVLTLVAAVYVVLSNRAAYMREVAGIEHERVDPAIGRIFAMTATVFLLGVGSLVLVLLH</sequence>
<dbReference type="KEGG" id="cgv:CGLAU_01505"/>
<feature type="transmembrane region" description="Helical" evidence="5">
    <location>
        <begin position="40"/>
        <end position="57"/>
    </location>
</feature>
<feature type="domain" description="DUF202" evidence="6">
    <location>
        <begin position="4"/>
        <end position="57"/>
    </location>
</feature>
<evidence type="ECO:0000256" key="5">
    <source>
        <dbReference type="SAM" id="Phobius"/>
    </source>
</evidence>
<proteinExistence type="predicted"/>
<dbReference type="EMBL" id="CP019688">
    <property type="protein sequence ID" value="AQQ14292.1"/>
    <property type="molecule type" value="Genomic_DNA"/>
</dbReference>
<evidence type="ECO:0000256" key="4">
    <source>
        <dbReference type="ARBA" id="ARBA00023136"/>
    </source>
</evidence>
<evidence type="ECO:0000313" key="7">
    <source>
        <dbReference type="EMBL" id="AQQ14292.1"/>
    </source>
</evidence>
<protein>
    <recommendedName>
        <fullName evidence="6">DUF202 domain-containing protein</fullName>
    </recommendedName>
</protein>
<accession>A0A1Q2HTX7</accession>
<evidence type="ECO:0000256" key="2">
    <source>
        <dbReference type="ARBA" id="ARBA00022692"/>
    </source>
</evidence>
<evidence type="ECO:0000313" key="8">
    <source>
        <dbReference type="Proteomes" id="UP000217209"/>
    </source>
</evidence>
<feature type="transmembrane region" description="Helical" evidence="5">
    <location>
        <begin position="78"/>
        <end position="102"/>
    </location>
</feature>
<dbReference type="RefSeq" id="WP_095659160.1">
    <property type="nucleotide sequence ID" value="NZ_CP019688.1"/>
</dbReference>
<evidence type="ECO:0000256" key="1">
    <source>
        <dbReference type="ARBA" id="ARBA00004127"/>
    </source>
</evidence>
<evidence type="ECO:0000256" key="3">
    <source>
        <dbReference type="ARBA" id="ARBA00022989"/>
    </source>
</evidence>
<dbReference type="OrthoDB" id="3701077at2"/>
<dbReference type="InterPro" id="IPR003807">
    <property type="entry name" value="DUF202"/>
</dbReference>
<dbReference type="GO" id="GO:0012505">
    <property type="term" value="C:endomembrane system"/>
    <property type="evidence" value="ECO:0007669"/>
    <property type="project" value="UniProtKB-SubCell"/>
</dbReference>
<dbReference type="AlphaFoldDB" id="A0A1Q2HTX7"/>
<keyword evidence="8" id="KW-1185">Reference proteome</keyword>
<gene>
    <name evidence="7" type="ORF">CGLAU_01505</name>
</gene>
<organism evidence="7 8">
    <name type="scientific">Corynebacterium glaucum</name>
    <dbReference type="NCBI Taxonomy" id="187491"/>
    <lineage>
        <taxon>Bacteria</taxon>
        <taxon>Bacillati</taxon>
        <taxon>Actinomycetota</taxon>
        <taxon>Actinomycetes</taxon>
        <taxon>Mycobacteriales</taxon>
        <taxon>Corynebacteriaceae</taxon>
        <taxon>Corynebacterium</taxon>
    </lineage>
</organism>
<keyword evidence="2 5" id="KW-0812">Transmembrane</keyword>
<name>A0A1Q2HTX7_9CORY</name>
<dbReference type="Proteomes" id="UP000217209">
    <property type="component" value="Chromosome"/>
</dbReference>
<evidence type="ECO:0000259" key="6">
    <source>
        <dbReference type="Pfam" id="PF02656"/>
    </source>
</evidence>
<reference evidence="7 8" key="1">
    <citation type="submission" date="2016-12" db="EMBL/GenBank/DDBJ databases">
        <authorList>
            <person name="Song W.-J."/>
            <person name="Kurnit D.M."/>
        </authorList>
    </citation>
    <scope>NUCLEOTIDE SEQUENCE [LARGE SCALE GENOMIC DNA]</scope>
    <source>
        <strain evidence="7 8">DSM 30827</strain>
    </source>
</reference>
<comment type="subcellular location">
    <subcellularLocation>
        <location evidence="1">Endomembrane system</location>
        <topology evidence="1">Multi-pass membrane protein</topology>
    </subcellularLocation>
</comment>
<keyword evidence="4 5" id="KW-0472">Membrane</keyword>